<dbReference type="Pfam" id="PF01926">
    <property type="entry name" value="MMR_HSR1"/>
    <property type="match status" value="1"/>
</dbReference>
<reference evidence="4 5" key="1">
    <citation type="journal article" date="2016" name="Mol. Biol. Evol.">
        <title>Comparative Genomics of Early-Diverging Mushroom-Forming Fungi Provides Insights into the Origins of Lignocellulose Decay Capabilities.</title>
        <authorList>
            <person name="Nagy L.G."/>
            <person name="Riley R."/>
            <person name="Tritt A."/>
            <person name="Adam C."/>
            <person name="Daum C."/>
            <person name="Floudas D."/>
            <person name="Sun H."/>
            <person name="Yadav J.S."/>
            <person name="Pangilinan J."/>
            <person name="Larsson K.H."/>
            <person name="Matsuura K."/>
            <person name="Barry K."/>
            <person name="Labutti K."/>
            <person name="Kuo R."/>
            <person name="Ohm R.A."/>
            <person name="Bhattacharya S.S."/>
            <person name="Shirouzu T."/>
            <person name="Yoshinaga Y."/>
            <person name="Martin F.M."/>
            <person name="Grigoriev I.V."/>
            <person name="Hibbett D.S."/>
        </authorList>
    </citation>
    <scope>NUCLEOTIDE SEQUENCE [LARGE SCALE GENOMIC DNA]</scope>
    <source>
        <strain evidence="4 5">93-53</strain>
    </source>
</reference>
<dbReference type="CDD" id="cd00882">
    <property type="entry name" value="Ras_like_GTPase"/>
    <property type="match status" value="1"/>
</dbReference>
<dbReference type="InterPro" id="IPR027417">
    <property type="entry name" value="P-loop_NTPase"/>
</dbReference>
<sequence length="580" mass="62567">MSSRSKPQSSTQDRKLVMVMGPTGSGKTTFINLVSGSMLRVGSTLESCTKEIQLANLDLGCQPVTLIDTPGFDDTVRPQAEVLKEIAKFLEITYNRKLTGVIYMHRISDNRMSGSAIENVSLFRKICGERPMKNAVIMTNMWSKVDENTGIDREIELRRKYFKSALERGATMIRNDDTVKCARAILGFLMLNQPEELHLQYQQVIEHKPVQETDAGLEFLRRLQELMDDALRRSQTERAKENPDNEEITRLQETVDMLRREESNIQKEIASELSARIQELSQQVLDFIDNSGRVHSGPSDSNSQQSSDAHLQQPPPSPRSSFPTPPRSGSSTSSEADPPSAQQLHPEPVLDSPSVPHSDPSSEPALSSTPFPPPSSDSPHPPPSSSLPTPSADNNDIPHPDSPVSVRSYHFLIQQQPDSSSKPHSDPSSEPALSSKPFPTPSSNSPHPSPSSPLPTSAADKSLPPVSSPPPPTSAAASSSPHSSRSDTPEGTSGNMGNAGGFVVDGDVGGCSTTERVDCKGPGSRMGGGGKGGRTRKIPSGTIDNVDVDSGAASSAHSTPPAAGNSNKKKCWCRRWCCIQ</sequence>
<dbReference type="PANTHER" id="PTHR24216">
    <property type="entry name" value="PAXILLIN-RELATED"/>
    <property type="match status" value="1"/>
</dbReference>
<feature type="compositionally biased region" description="Pro residues" evidence="2">
    <location>
        <begin position="313"/>
        <end position="326"/>
    </location>
</feature>
<dbReference type="SUPFAM" id="SSF52540">
    <property type="entry name" value="P-loop containing nucleoside triphosphate hydrolases"/>
    <property type="match status" value="1"/>
</dbReference>
<dbReference type="InterPro" id="IPR006073">
    <property type="entry name" value="GTP-bd"/>
</dbReference>
<evidence type="ECO:0000313" key="5">
    <source>
        <dbReference type="Proteomes" id="UP000076871"/>
    </source>
</evidence>
<feature type="region of interest" description="Disordered" evidence="2">
    <location>
        <begin position="290"/>
        <end position="570"/>
    </location>
</feature>
<dbReference type="EMBL" id="KV427663">
    <property type="protein sequence ID" value="KZT01511.1"/>
    <property type="molecule type" value="Genomic_DNA"/>
</dbReference>
<feature type="compositionally biased region" description="Pro residues" evidence="2">
    <location>
        <begin position="370"/>
        <end position="385"/>
    </location>
</feature>
<evidence type="ECO:0000256" key="1">
    <source>
        <dbReference type="SAM" id="Coils"/>
    </source>
</evidence>
<feature type="compositionally biased region" description="Low complexity" evidence="2">
    <location>
        <begin position="349"/>
        <end position="369"/>
    </location>
</feature>
<name>A0A165BRC8_9APHY</name>
<dbReference type="AlphaFoldDB" id="A0A165BRC8"/>
<proteinExistence type="predicted"/>
<protein>
    <submittedName>
        <fullName evidence="4">p-loop containing nucleoside triphosphate hydrolase protein</fullName>
    </submittedName>
</protein>
<dbReference type="GeneID" id="63830331"/>
<evidence type="ECO:0000259" key="3">
    <source>
        <dbReference type="Pfam" id="PF01926"/>
    </source>
</evidence>
<evidence type="ECO:0000256" key="2">
    <source>
        <dbReference type="SAM" id="MobiDB-lite"/>
    </source>
</evidence>
<accession>A0A165BRC8</accession>
<organism evidence="4 5">
    <name type="scientific">Laetiporus sulphureus 93-53</name>
    <dbReference type="NCBI Taxonomy" id="1314785"/>
    <lineage>
        <taxon>Eukaryota</taxon>
        <taxon>Fungi</taxon>
        <taxon>Dikarya</taxon>
        <taxon>Basidiomycota</taxon>
        <taxon>Agaricomycotina</taxon>
        <taxon>Agaricomycetes</taxon>
        <taxon>Polyporales</taxon>
        <taxon>Laetiporus</taxon>
    </lineage>
</organism>
<feature type="compositionally biased region" description="Low complexity" evidence="2">
    <location>
        <begin position="474"/>
        <end position="483"/>
    </location>
</feature>
<dbReference type="OrthoDB" id="8954335at2759"/>
<dbReference type="RefSeq" id="XP_040759251.1">
    <property type="nucleotide sequence ID" value="XM_040913303.1"/>
</dbReference>
<feature type="compositionally biased region" description="Low complexity" evidence="2">
    <location>
        <begin position="454"/>
        <end position="465"/>
    </location>
</feature>
<feature type="compositionally biased region" description="Low complexity" evidence="2">
    <location>
        <begin position="550"/>
        <end position="564"/>
    </location>
</feature>
<dbReference type="Gene3D" id="3.40.50.300">
    <property type="entry name" value="P-loop containing nucleotide triphosphate hydrolases"/>
    <property type="match status" value="1"/>
</dbReference>
<gene>
    <name evidence="4" type="ORF">LAESUDRAFT_763642</name>
</gene>
<feature type="domain" description="G" evidence="3">
    <location>
        <begin position="17"/>
        <end position="89"/>
    </location>
</feature>
<keyword evidence="5" id="KW-1185">Reference proteome</keyword>
<feature type="compositionally biased region" description="Low complexity" evidence="2">
    <location>
        <begin position="299"/>
        <end position="308"/>
    </location>
</feature>
<dbReference type="PANTHER" id="PTHR24216:SF65">
    <property type="entry name" value="PAXILLIN-LIKE PROTEIN 1"/>
    <property type="match status" value="1"/>
</dbReference>
<keyword evidence="4" id="KW-0378">Hydrolase</keyword>
<feature type="coiled-coil region" evidence="1">
    <location>
        <begin position="220"/>
        <end position="290"/>
    </location>
</feature>
<keyword evidence="1" id="KW-0175">Coiled coil</keyword>
<evidence type="ECO:0000313" key="4">
    <source>
        <dbReference type="EMBL" id="KZT01511.1"/>
    </source>
</evidence>
<dbReference type="Proteomes" id="UP000076871">
    <property type="component" value="Unassembled WGS sequence"/>
</dbReference>
<dbReference type="STRING" id="1314785.A0A165BRC8"/>
<dbReference type="InParanoid" id="A0A165BRC8"/>
<dbReference type="GO" id="GO:0005525">
    <property type="term" value="F:GTP binding"/>
    <property type="evidence" value="ECO:0007669"/>
    <property type="project" value="InterPro"/>
</dbReference>
<dbReference type="GO" id="GO:0016787">
    <property type="term" value="F:hydrolase activity"/>
    <property type="evidence" value="ECO:0007669"/>
    <property type="project" value="UniProtKB-KW"/>
</dbReference>